<name>A0A8H5ZBA9_COCSA</name>
<dbReference type="EMBL" id="WNKQ01000017">
    <property type="protein sequence ID" value="KAF5846037.1"/>
    <property type="molecule type" value="Genomic_DNA"/>
</dbReference>
<evidence type="ECO:0000313" key="2">
    <source>
        <dbReference type="Proteomes" id="UP000624244"/>
    </source>
</evidence>
<organism evidence="1 2">
    <name type="scientific">Cochliobolus sativus</name>
    <name type="common">Common root rot and spot blotch fungus</name>
    <name type="synonym">Bipolaris sorokiniana</name>
    <dbReference type="NCBI Taxonomy" id="45130"/>
    <lineage>
        <taxon>Eukaryota</taxon>
        <taxon>Fungi</taxon>
        <taxon>Dikarya</taxon>
        <taxon>Ascomycota</taxon>
        <taxon>Pezizomycotina</taxon>
        <taxon>Dothideomycetes</taxon>
        <taxon>Pleosporomycetidae</taxon>
        <taxon>Pleosporales</taxon>
        <taxon>Pleosporineae</taxon>
        <taxon>Pleosporaceae</taxon>
        <taxon>Bipolaris</taxon>
    </lineage>
</organism>
<proteinExistence type="predicted"/>
<sequence>MPPTGILNKARPHAERGPHFLLAEHTAHRVKPVRSTTAHPINITPLNHCHCGREPLLTRLHQHQHQHQHPVRQYPAAHVYRSRTHLLLRQLLLLHTMRLSARWSRLEQRQLVDRCGL</sequence>
<gene>
    <name evidence="1" type="ORF">GGP41_008473</name>
</gene>
<protein>
    <submittedName>
        <fullName evidence="1">Uncharacterized protein</fullName>
    </submittedName>
</protein>
<dbReference type="Proteomes" id="UP000624244">
    <property type="component" value="Unassembled WGS sequence"/>
</dbReference>
<evidence type="ECO:0000313" key="1">
    <source>
        <dbReference type="EMBL" id="KAF5846037.1"/>
    </source>
</evidence>
<dbReference type="AlphaFoldDB" id="A0A8H5ZBA9"/>
<reference evidence="1" key="1">
    <citation type="submission" date="2019-11" db="EMBL/GenBank/DDBJ databases">
        <title>Bipolaris sorokiniana Genome sequencing.</title>
        <authorList>
            <person name="Wang H."/>
        </authorList>
    </citation>
    <scope>NUCLEOTIDE SEQUENCE</scope>
</reference>
<comment type="caution">
    <text evidence="1">The sequence shown here is derived from an EMBL/GenBank/DDBJ whole genome shotgun (WGS) entry which is preliminary data.</text>
</comment>
<accession>A0A8H5ZBA9</accession>